<feature type="transmembrane region" description="Helical" evidence="4">
    <location>
        <begin position="42"/>
        <end position="60"/>
    </location>
</feature>
<dbReference type="InterPro" id="IPR000160">
    <property type="entry name" value="GGDEF_dom"/>
</dbReference>
<evidence type="ECO:0000256" key="3">
    <source>
        <dbReference type="ARBA" id="ARBA00034247"/>
    </source>
</evidence>
<feature type="transmembrane region" description="Helical" evidence="4">
    <location>
        <begin position="131"/>
        <end position="149"/>
    </location>
</feature>
<sequence>MMDSQLLQTSLIVNNLLSCIMALIFLLCLLPKMQGSKRQASLWLMAFFFFFSWGFVISASRDWAAIEWVVLSNNALLQMACYCLLFVSMAWFDVKVTQGVLFIALFHTCVYSAIQYSLLHSAIDTLALRSQIAMVSYQVILVFNLVFWFSHRNRQKAGEQIYLVCLIISMLAIAVPMLILLISKQEAYFQVSIFWVQNIITLLLFAGMLALFFYDEIDWHYQRATKDELTGLYNRRYFTEQALNFGNPLLQRKVLVIDVDHFKKVNDTYGHDVGDVVLEYIGLLVKQCFDDFSLCARYGGEEFVVLCQPTPKHHIETIIEDFMAQIQATKFEHDQGRLTVTVSIGAATWSTGQPLDQVFKQADKALYSSKKRGRNTVTEYRSALLS</sequence>
<accession>A0AB39HGI5</accession>
<comment type="cofactor">
    <cofactor evidence="1">
        <name>Mg(2+)</name>
        <dbReference type="ChEBI" id="CHEBI:18420"/>
    </cofactor>
</comment>
<dbReference type="KEGG" id="vih:AB0763_15915"/>
<dbReference type="PANTHER" id="PTHR45138">
    <property type="entry name" value="REGULATORY COMPONENTS OF SENSORY TRANSDUCTION SYSTEM"/>
    <property type="match status" value="1"/>
</dbReference>
<evidence type="ECO:0000256" key="1">
    <source>
        <dbReference type="ARBA" id="ARBA00001946"/>
    </source>
</evidence>
<dbReference type="Gene3D" id="3.30.70.270">
    <property type="match status" value="1"/>
</dbReference>
<evidence type="ECO:0000256" key="4">
    <source>
        <dbReference type="SAM" id="Phobius"/>
    </source>
</evidence>
<keyword evidence="4" id="KW-0812">Transmembrane</keyword>
<keyword evidence="6" id="KW-0614">Plasmid</keyword>
<dbReference type="PROSITE" id="PS50887">
    <property type="entry name" value="GGDEF"/>
    <property type="match status" value="1"/>
</dbReference>
<dbReference type="SMART" id="SM00267">
    <property type="entry name" value="GGDEF"/>
    <property type="match status" value="1"/>
</dbReference>
<evidence type="ECO:0000313" key="6">
    <source>
        <dbReference type="EMBL" id="XDK26527.1"/>
    </source>
</evidence>
<dbReference type="GO" id="GO:0052621">
    <property type="term" value="F:diguanylate cyclase activity"/>
    <property type="evidence" value="ECO:0007669"/>
    <property type="project" value="UniProtKB-EC"/>
</dbReference>
<evidence type="ECO:0000259" key="5">
    <source>
        <dbReference type="PROSITE" id="PS50887"/>
    </source>
</evidence>
<feature type="domain" description="GGDEF" evidence="5">
    <location>
        <begin position="250"/>
        <end position="382"/>
    </location>
</feature>
<gene>
    <name evidence="6" type="ORF">AB0763_15915</name>
</gene>
<dbReference type="SUPFAM" id="SSF55073">
    <property type="entry name" value="Nucleotide cyclase"/>
    <property type="match status" value="1"/>
</dbReference>
<feature type="transmembrane region" description="Helical" evidence="4">
    <location>
        <begin position="99"/>
        <end position="119"/>
    </location>
</feature>
<dbReference type="InterPro" id="IPR050469">
    <property type="entry name" value="Diguanylate_Cyclase"/>
</dbReference>
<geneLocation type="plasmid" evidence="6">
    <name>p-HB236076</name>
</geneLocation>
<dbReference type="FunFam" id="3.30.70.270:FF:000001">
    <property type="entry name" value="Diguanylate cyclase domain protein"/>
    <property type="match status" value="1"/>
</dbReference>
<name>A0AB39HGI5_9VIBR</name>
<organism evidence="6">
    <name type="scientific">Vibrio sp. HB236076</name>
    <dbReference type="NCBI Taxonomy" id="3232307"/>
    <lineage>
        <taxon>Bacteria</taxon>
        <taxon>Pseudomonadati</taxon>
        <taxon>Pseudomonadota</taxon>
        <taxon>Gammaproteobacteria</taxon>
        <taxon>Vibrionales</taxon>
        <taxon>Vibrionaceae</taxon>
        <taxon>Vibrio</taxon>
    </lineage>
</organism>
<reference evidence="6" key="1">
    <citation type="submission" date="2024-07" db="EMBL/GenBank/DDBJ databases">
        <title>Genome Analysis of a Potential Novel Vibrio Species Secreting pH- and Thermo-stable Alginate Lyase and its Application in Producing Alginate Oligosaccharides.</title>
        <authorList>
            <person name="Huang H."/>
            <person name="Bao K."/>
        </authorList>
    </citation>
    <scope>NUCLEOTIDE SEQUENCE</scope>
    <source>
        <strain evidence="6">HB236076</strain>
        <plasmid evidence="6">p-HB236076</plasmid>
    </source>
</reference>
<keyword evidence="4" id="KW-0472">Membrane</keyword>
<dbReference type="RefSeq" id="WP_306099432.1">
    <property type="nucleotide sequence ID" value="NZ_CP162602.1"/>
</dbReference>
<dbReference type="InterPro" id="IPR029787">
    <property type="entry name" value="Nucleotide_cyclase"/>
</dbReference>
<keyword evidence="4" id="KW-1133">Transmembrane helix</keyword>
<dbReference type="NCBIfam" id="TIGR00254">
    <property type="entry name" value="GGDEF"/>
    <property type="match status" value="1"/>
</dbReference>
<feature type="transmembrane region" description="Helical" evidence="4">
    <location>
        <begin position="75"/>
        <end position="92"/>
    </location>
</feature>
<protein>
    <recommendedName>
        <fullName evidence="2">diguanylate cyclase</fullName>
        <ecNumber evidence="2">2.7.7.65</ecNumber>
    </recommendedName>
</protein>
<dbReference type="GO" id="GO:1902201">
    <property type="term" value="P:negative regulation of bacterial-type flagellum-dependent cell motility"/>
    <property type="evidence" value="ECO:0007669"/>
    <property type="project" value="TreeGrafter"/>
</dbReference>
<dbReference type="InterPro" id="IPR043128">
    <property type="entry name" value="Rev_trsase/Diguanyl_cyclase"/>
</dbReference>
<feature type="transmembrane region" description="Helical" evidence="4">
    <location>
        <begin position="194"/>
        <end position="214"/>
    </location>
</feature>
<dbReference type="GO" id="GO:0005886">
    <property type="term" value="C:plasma membrane"/>
    <property type="evidence" value="ECO:0007669"/>
    <property type="project" value="TreeGrafter"/>
</dbReference>
<dbReference type="GO" id="GO:0043709">
    <property type="term" value="P:cell adhesion involved in single-species biofilm formation"/>
    <property type="evidence" value="ECO:0007669"/>
    <property type="project" value="TreeGrafter"/>
</dbReference>
<dbReference type="PANTHER" id="PTHR45138:SF9">
    <property type="entry name" value="DIGUANYLATE CYCLASE DGCM-RELATED"/>
    <property type="match status" value="1"/>
</dbReference>
<proteinExistence type="predicted"/>
<dbReference type="AlphaFoldDB" id="A0AB39HGI5"/>
<comment type="catalytic activity">
    <reaction evidence="3">
        <text>2 GTP = 3',3'-c-di-GMP + 2 diphosphate</text>
        <dbReference type="Rhea" id="RHEA:24898"/>
        <dbReference type="ChEBI" id="CHEBI:33019"/>
        <dbReference type="ChEBI" id="CHEBI:37565"/>
        <dbReference type="ChEBI" id="CHEBI:58805"/>
        <dbReference type="EC" id="2.7.7.65"/>
    </reaction>
</comment>
<dbReference type="Pfam" id="PF00990">
    <property type="entry name" value="GGDEF"/>
    <property type="match status" value="1"/>
</dbReference>
<dbReference type="EC" id="2.7.7.65" evidence="2"/>
<feature type="transmembrane region" description="Helical" evidence="4">
    <location>
        <begin position="12"/>
        <end position="30"/>
    </location>
</feature>
<evidence type="ECO:0000256" key="2">
    <source>
        <dbReference type="ARBA" id="ARBA00012528"/>
    </source>
</evidence>
<dbReference type="CDD" id="cd01949">
    <property type="entry name" value="GGDEF"/>
    <property type="match status" value="1"/>
</dbReference>
<dbReference type="EMBL" id="CP162602">
    <property type="protein sequence ID" value="XDK26527.1"/>
    <property type="molecule type" value="Genomic_DNA"/>
</dbReference>
<feature type="transmembrane region" description="Helical" evidence="4">
    <location>
        <begin position="161"/>
        <end position="182"/>
    </location>
</feature>